<protein>
    <submittedName>
        <fullName evidence="3">ZIP family zinc transporter</fullName>
    </submittedName>
</protein>
<evidence type="ECO:0000256" key="1">
    <source>
        <dbReference type="SAM" id="MobiDB-lite"/>
    </source>
</evidence>
<keyword evidence="2" id="KW-0472">Membrane</keyword>
<keyword evidence="2" id="KW-0812">Transmembrane</keyword>
<name>A0ABT6T0I6_9ACTN</name>
<feature type="transmembrane region" description="Helical" evidence="2">
    <location>
        <begin position="6"/>
        <end position="27"/>
    </location>
</feature>
<feature type="transmembrane region" description="Helical" evidence="2">
    <location>
        <begin position="199"/>
        <end position="217"/>
    </location>
</feature>
<feature type="transmembrane region" description="Helical" evidence="2">
    <location>
        <begin position="170"/>
        <end position="193"/>
    </location>
</feature>
<dbReference type="EMBL" id="JASCIS010000020">
    <property type="protein sequence ID" value="MDI3420893.1"/>
    <property type="molecule type" value="Genomic_DNA"/>
</dbReference>
<comment type="caution">
    <text evidence="3">The sequence shown here is derived from an EMBL/GenBank/DDBJ whole genome shotgun (WGS) entry which is preliminary data.</text>
</comment>
<sequence>MREALVAGLWGLLAGSALLAGAALGTYLTLPRRLIGLVMAFGSGVLIAAVAYELVAEAHDGGGMLAAALGTAVGALLYSAGNAVLARRGARHRKRTGGRQPSETEQPGSGGAIALGSVLDGIPESVVIGASTIGSGSVSAATVGAVFLSNLPEGMASSTGMRDAGRSRRYVFGLWSAIAVLCGVAALVGRALLGGAPPLALALVTAVAAGAILAMIADTMLPEAHEQSHLLTGMATVTGFLTAFALTEA</sequence>
<evidence type="ECO:0000313" key="4">
    <source>
        <dbReference type="Proteomes" id="UP001237105"/>
    </source>
</evidence>
<keyword evidence="4" id="KW-1185">Reference proteome</keyword>
<evidence type="ECO:0000256" key="2">
    <source>
        <dbReference type="SAM" id="Phobius"/>
    </source>
</evidence>
<dbReference type="RefSeq" id="WP_282536763.1">
    <property type="nucleotide sequence ID" value="NZ_JASCIS010000020.1"/>
</dbReference>
<keyword evidence="2" id="KW-1133">Transmembrane helix</keyword>
<feature type="transmembrane region" description="Helical" evidence="2">
    <location>
        <begin position="229"/>
        <end position="247"/>
    </location>
</feature>
<feature type="transmembrane region" description="Helical" evidence="2">
    <location>
        <begin position="64"/>
        <end position="85"/>
    </location>
</feature>
<accession>A0ABT6T0I6</accession>
<evidence type="ECO:0000313" key="3">
    <source>
        <dbReference type="EMBL" id="MDI3420893.1"/>
    </source>
</evidence>
<organism evidence="3 4">
    <name type="scientific">Streptomyces luteolus</name>
    <dbReference type="NCBI Taxonomy" id="3043615"/>
    <lineage>
        <taxon>Bacteria</taxon>
        <taxon>Bacillati</taxon>
        <taxon>Actinomycetota</taxon>
        <taxon>Actinomycetes</taxon>
        <taxon>Kitasatosporales</taxon>
        <taxon>Streptomycetaceae</taxon>
        <taxon>Streptomyces</taxon>
    </lineage>
</organism>
<feature type="transmembrane region" description="Helical" evidence="2">
    <location>
        <begin position="34"/>
        <end position="52"/>
    </location>
</feature>
<reference evidence="3 4" key="1">
    <citation type="submission" date="2023-05" db="EMBL/GenBank/DDBJ databases">
        <title>Draft genome sequence of Streptomyces sp. B-S-A12 isolated from a cave soil in Thailand.</title>
        <authorList>
            <person name="Chamroensaksri N."/>
            <person name="Muangham S."/>
        </authorList>
    </citation>
    <scope>NUCLEOTIDE SEQUENCE [LARGE SCALE GENOMIC DNA]</scope>
    <source>
        <strain evidence="3 4">B-S-A12</strain>
    </source>
</reference>
<feature type="region of interest" description="Disordered" evidence="1">
    <location>
        <begin position="89"/>
        <end position="110"/>
    </location>
</feature>
<dbReference type="Proteomes" id="UP001237105">
    <property type="component" value="Unassembled WGS sequence"/>
</dbReference>
<gene>
    <name evidence="3" type="ORF">QIT00_20430</name>
</gene>
<proteinExistence type="predicted"/>